<evidence type="ECO:0008006" key="3">
    <source>
        <dbReference type="Google" id="ProtNLM"/>
    </source>
</evidence>
<dbReference type="SUPFAM" id="SSF55961">
    <property type="entry name" value="Bet v1-like"/>
    <property type="match status" value="1"/>
</dbReference>
<dbReference type="InterPro" id="IPR023393">
    <property type="entry name" value="START-like_dom_sf"/>
</dbReference>
<evidence type="ECO:0000313" key="1">
    <source>
        <dbReference type="EMBL" id="MFI7445620.1"/>
    </source>
</evidence>
<dbReference type="EMBL" id="JBITMB010000015">
    <property type="protein sequence ID" value="MFI7445620.1"/>
    <property type="molecule type" value="Genomic_DNA"/>
</dbReference>
<sequence>MKGFTVEHSVALRSDAATVWRMLVDAGRARAWWGRLESDITHVAQELTVATGSSSVYRVWIESVLPGRTLEFASAYLGVGPVSSVRLDVLGSGPVRLRVTETLESADPATVYQVRRLWQHRFDRLAAALTAAPAGPVDGTAGDAAADDSAPIPDISVRCTLDRPGWRPLHRSVLTEWLPLSGPAWPPRWFYVVDSAGPRPFPIIRWRTHFDDLVALGIEAVRGCPPTEAEVAVTATSASLELRVRHTGWSYLDLDAETREVLRDRFLATWQHTLQRAAHV</sequence>
<gene>
    <name evidence="1" type="ORF">ACIBP5_37110</name>
</gene>
<dbReference type="RefSeq" id="WP_397026099.1">
    <property type="nucleotide sequence ID" value="NZ_JBITMB010000015.1"/>
</dbReference>
<proteinExistence type="predicted"/>
<dbReference type="Proteomes" id="UP001612928">
    <property type="component" value="Unassembled WGS sequence"/>
</dbReference>
<reference evidence="1 2" key="1">
    <citation type="submission" date="2024-10" db="EMBL/GenBank/DDBJ databases">
        <title>The Natural Products Discovery Center: Release of the First 8490 Sequenced Strains for Exploring Actinobacteria Biosynthetic Diversity.</title>
        <authorList>
            <person name="Kalkreuter E."/>
            <person name="Kautsar S.A."/>
            <person name="Yang D."/>
            <person name="Bader C.D."/>
            <person name="Teijaro C.N."/>
            <person name="Fluegel L."/>
            <person name="Davis C.M."/>
            <person name="Simpson J.R."/>
            <person name="Lauterbach L."/>
            <person name="Steele A.D."/>
            <person name="Gui C."/>
            <person name="Meng S."/>
            <person name="Li G."/>
            <person name="Viehrig K."/>
            <person name="Ye F."/>
            <person name="Su P."/>
            <person name="Kiefer A.F."/>
            <person name="Nichols A."/>
            <person name="Cepeda A.J."/>
            <person name="Yan W."/>
            <person name="Fan B."/>
            <person name="Jiang Y."/>
            <person name="Adhikari A."/>
            <person name="Zheng C.-J."/>
            <person name="Schuster L."/>
            <person name="Cowan T.M."/>
            <person name="Smanski M.J."/>
            <person name="Chevrette M.G."/>
            <person name="De Carvalho L.P.S."/>
            <person name="Shen B."/>
        </authorList>
    </citation>
    <scope>NUCLEOTIDE SEQUENCE [LARGE SCALE GENOMIC DNA]</scope>
    <source>
        <strain evidence="1 2">NPDC049503</strain>
    </source>
</reference>
<evidence type="ECO:0000313" key="2">
    <source>
        <dbReference type="Proteomes" id="UP001612928"/>
    </source>
</evidence>
<accession>A0ABW8AFU2</accession>
<comment type="caution">
    <text evidence="1">The sequence shown here is derived from an EMBL/GenBank/DDBJ whole genome shotgun (WGS) entry which is preliminary data.</text>
</comment>
<dbReference type="Gene3D" id="3.30.530.20">
    <property type="match status" value="1"/>
</dbReference>
<keyword evidence="2" id="KW-1185">Reference proteome</keyword>
<organism evidence="1 2">
    <name type="scientific">Nonomuraea indica</name>
    <dbReference type="NCBI Taxonomy" id="1581193"/>
    <lineage>
        <taxon>Bacteria</taxon>
        <taxon>Bacillati</taxon>
        <taxon>Actinomycetota</taxon>
        <taxon>Actinomycetes</taxon>
        <taxon>Streptosporangiales</taxon>
        <taxon>Streptosporangiaceae</taxon>
        <taxon>Nonomuraea</taxon>
    </lineage>
</organism>
<name>A0ABW8AFU2_9ACTN</name>
<protein>
    <recommendedName>
        <fullName evidence="3">Activator of Hsp90 ATPase homolog 1-like protein</fullName>
    </recommendedName>
</protein>